<evidence type="ECO:0000256" key="1">
    <source>
        <dbReference type="SAM" id="SignalP"/>
    </source>
</evidence>
<dbReference type="EMBL" id="CAJFDI010000004">
    <property type="protein sequence ID" value="CAD5225114.1"/>
    <property type="molecule type" value="Genomic_DNA"/>
</dbReference>
<evidence type="ECO:0000313" key="3">
    <source>
        <dbReference type="EMBL" id="CAG9114119.1"/>
    </source>
</evidence>
<accession>A0A1I7RUG9</accession>
<organism evidence="4 6">
    <name type="scientific">Bursaphelenchus xylophilus</name>
    <name type="common">Pinewood nematode worm</name>
    <name type="synonym">Aphelenchoides xylophilus</name>
    <dbReference type="NCBI Taxonomy" id="6326"/>
    <lineage>
        <taxon>Eukaryota</taxon>
        <taxon>Metazoa</taxon>
        <taxon>Ecdysozoa</taxon>
        <taxon>Nematoda</taxon>
        <taxon>Chromadorea</taxon>
        <taxon>Rhabditida</taxon>
        <taxon>Tylenchina</taxon>
        <taxon>Tylenchomorpha</taxon>
        <taxon>Aphelenchoidea</taxon>
        <taxon>Aphelenchoididae</taxon>
        <taxon>Bursaphelenchus</taxon>
    </lineage>
</organism>
<keyword evidence="1" id="KW-0732">Signal</keyword>
<keyword evidence="5" id="KW-1185">Reference proteome</keyword>
<feature type="signal peptide" evidence="1">
    <location>
        <begin position="1"/>
        <end position="18"/>
    </location>
</feature>
<evidence type="ECO:0000313" key="6">
    <source>
        <dbReference type="WBParaSite" id="BXY_0437900.1"/>
    </source>
</evidence>
<reference evidence="3" key="2">
    <citation type="submission" date="2020-08" db="EMBL/GenBank/DDBJ databases">
        <authorList>
            <person name="Kikuchi T."/>
        </authorList>
    </citation>
    <scope>NUCLEOTIDE SEQUENCE</scope>
    <source>
        <strain evidence="2">Ka4C1</strain>
    </source>
</reference>
<dbReference type="Proteomes" id="UP000659654">
    <property type="component" value="Unassembled WGS sequence"/>
</dbReference>
<evidence type="ECO:0000313" key="4">
    <source>
        <dbReference type="Proteomes" id="UP000095284"/>
    </source>
</evidence>
<sequence length="113" mass="12353">MLKLHFCLFLTLIALGNSLLIPTTLPPIRPVQAGVPPVLCSKICVTPVTIVGEGGECQCKDAAGIQRPISDREVLQTRIACGSICSSQHIRYTNYPRFGETCQCLRKDPPYPL</sequence>
<gene>
    <name evidence="2" type="ORF">BXYJ_LOCUS8382</name>
</gene>
<reference evidence="6" key="1">
    <citation type="submission" date="2016-11" db="UniProtKB">
        <authorList>
            <consortium name="WormBaseParasite"/>
        </authorList>
    </citation>
    <scope>IDENTIFICATION</scope>
</reference>
<proteinExistence type="predicted"/>
<dbReference type="EMBL" id="CAJFCV020000004">
    <property type="protein sequence ID" value="CAG9114119.1"/>
    <property type="molecule type" value="Genomic_DNA"/>
</dbReference>
<evidence type="ECO:0000313" key="2">
    <source>
        <dbReference type="EMBL" id="CAD5225114.1"/>
    </source>
</evidence>
<feature type="chain" id="PRO_5035359411" evidence="1">
    <location>
        <begin position="19"/>
        <end position="113"/>
    </location>
</feature>
<evidence type="ECO:0000313" key="5">
    <source>
        <dbReference type="Proteomes" id="UP000659654"/>
    </source>
</evidence>
<dbReference type="Proteomes" id="UP000582659">
    <property type="component" value="Unassembled WGS sequence"/>
</dbReference>
<dbReference type="WBParaSite" id="BXY_0437900.1">
    <property type="protein sequence ID" value="BXY_0437900.1"/>
    <property type="gene ID" value="BXY_0437900"/>
</dbReference>
<dbReference type="Proteomes" id="UP000095284">
    <property type="component" value="Unplaced"/>
</dbReference>
<dbReference type="AlphaFoldDB" id="A0A1I7RUG9"/>
<name>A0A1I7RUG9_BURXY</name>
<protein>
    <submittedName>
        <fullName evidence="2">(pine wood nematode) hypothetical protein</fullName>
    </submittedName>
</protein>